<dbReference type="Proteomes" id="UP001642360">
    <property type="component" value="Unassembled WGS sequence"/>
</dbReference>
<reference evidence="3 4" key="1">
    <citation type="submission" date="2024-02" db="EMBL/GenBank/DDBJ databases">
        <authorList>
            <person name="Vignale AGUSTIN F."/>
            <person name="Sosa J E."/>
            <person name="Modenutti C."/>
        </authorList>
    </citation>
    <scope>NUCLEOTIDE SEQUENCE [LARGE SCALE GENOMIC DNA]</scope>
</reference>
<evidence type="ECO:0000313" key="4">
    <source>
        <dbReference type="Proteomes" id="UP001642360"/>
    </source>
</evidence>
<dbReference type="InterPro" id="IPR045495">
    <property type="entry name" value="PI4K_N"/>
</dbReference>
<dbReference type="EMBL" id="CAUOFW020001825">
    <property type="protein sequence ID" value="CAK9149007.1"/>
    <property type="molecule type" value="Genomic_DNA"/>
</dbReference>
<name>A0ABC8S3S8_9AQUA</name>
<keyword evidence="4" id="KW-1185">Reference proteome</keyword>
<evidence type="ECO:0000313" key="3">
    <source>
        <dbReference type="EMBL" id="CAK9149007.1"/>
    </source>
</evidence>
<feature type="domain" description="PI4-kinase N-terminal" evidence="2">
    <location>
        <begin position="37"/>
        <end position="120"/>
    </location>
</feature>
<gene>
    <name evidence="3" type="ORF">ILEXP_LOCUS17002</name>
</gene>
<dbReference type="AlphaFoldDB" id="A0ABC8S3S8"/>
<accession>A0ABC8S3S8</accession>
<protein>
    <recommendedName>
        <fullName evidence="2">PI4-kinase N-terminal domain-containing protein</fullName>
    </recommendedName>
</protein>
<organism evidence="3 4">
    <name type="scientific">Ilex paraguariensis</name>
    <name type="common">yerba mate</name>
    <dbReference type="NCBI Taxonomy" id="185542"/>
    <lineage>
        <taxon>Eukaryota</taxon>
        <taxon>Viridiplantae</taxon>
        <taxon>Streptophyta</taxon>
        <taxon>Embryophyta</taxon>
        <taxon>Tracheophyta</taxon>
        <taxon>Spermatophyta</taxon>
        <taxon>Magnoliopsida</taxon>
        <taxon>eudicotyledons</taxon>
        <taxon>Gunneridae</taxon>
        <taxon>Pentapetalae</taxon>
        <taxon>asterids</taxon>
        <taxon>campanulids</taxon>
        <taxon>Aquifoliales</taxon>
        <taxon>Aquifoliaceae</taxon>
        <taxon>Ilex</taxon>
    </lineage>
</organism>
<evidence type="ECO:0000256" key="1">
    <source>
        <dbReference type="ARBA" id="ARBA00006209"/>
    </source>
</evidence>
<proteinExistence type="inferred from homology"/>
<evidence type="ECO:0000259" key="2">
    <source>
        <dbReference type="Pfam" id="PF19274"/>
    </source>
</evidence>
<comment type="caution">
    <text evidence="3">The sequence shown here is derived from an EMBL/GenBank/DDBJ whole genome shotgun (WGS) entry which is preliminary data.</text>
</comment>
<dbReference type="Pfam" id="PF19274">
    <property type="entry name" value="PI4K_N"/>
    <property type="match status" value="1"/>
</dbReference>
<sequence>MAAKAAASGANLKLTEAFNLEGNWTSQHFVKLVPKQLLCTLRSDLKSNMEKLLATSTSYLLVLGFNFHGDAMETGVFIWTSLVWVARLWGSLVLAELVDALWTIGTKTGLFASEVRAPVPFIPVPGQSSKFQNGASATGRLGLALAEESISPWGPDGELCSWKVEAGVAVSEDMAA</sequence>
<comment type="similarity">
    <text evidence="1">Belongs to the PI3/PI4-kinase family. Type III PI4K subfamily.</text>
</comment>